<sequence length="275" mass="31108">MEYIDWLQIDSDTESYSFDVISEKTESSVIWMSDSPPDLEFNHLDEGETVLPQYEFGIGGVICYTIIDSGAGTIYLDVAVAQGLYHCNEIKIEYANAQNIRLANGHVEQVKMKARFKLCIDGNKSVIEAFLINLPKMDLVLGLPWLCQTQAVPDYNDMSYTFLDQENKIVNARPFNNKLQPRNKLNSVCIEEKVVSMANKFAKVAYQTAPEAFREIVGLPRNKEFEHDINTGDAAPAKVHGQPYSPPEHLLIDQFVKEALEDGIIRPRFLPFTPD</sequence>
<dbReference type="Proteomes" id="UP000235388">
    <property type="component" value="Unassembled WGS sequence"/>
</dbReference>
<dbReference type="EMBL" id="PGCJ01000065">
    <property type="protein sequence ID" value="PLW53246.1"/>
    <property type="molecule type" value="Genomic_DNA"/>
</dbReference>
<dbReference type="STRING" id="200324.A0A2N5VTD5"/>
<evidence type="ECO:0000313" key="2">
    <source>
        <dbReference type="Proteomes" id="UP000235388"/>
    </source>
</evidence>
<dbReference type="Gene3D" id="2.40.70.10">
    <property type="entry name" value="Acid Proteases"/>
    <property type="match status" value="1"/>
</dbReference>
<dbReference type="SUPFAM" id="SSF50630">
    <property type="entry name" value="Acid proteases"/>
    <property type="match status" value="1"/>
</dbReference>
<organism evidence="1 2">
    <name type="scientific">Puccinia coronata f. sp. avenae</name>
    <dbReference type="NCBI Taxonomy" id="200324"/>
    <lineage>
        <taxon>Eukaryota</taxon>
        <taxon>Fungi</taxon>
        <taxon>Dikarya</taxon>
        <taxon>Basidiomycota</taxon>
        <taxon>Pucciniomycotina</taxon>
        <taxon>Pucciniomycetes</taxon>
        <taxon>Pucciniales</taxon>
        <taxon>Pucciniaceae</taxon>
        <taxon>Puccinia</taxon>
    </lineage>
</organism>
<evidence type="ECO:0000313" key="1">
    <source>
        <dbReference type="EMBL" id="PLW53246.1"/>
    </source>
</evidence>
<gene>
    <name evidence="1" type="ORF">PCANC_07505</name>
</gene>
<name>A0A2N5VTD5_9BASI</name>
<dbReference type="CDD" id="cd00303">
    <property type="entry name" value="retropepsin_like"/>
    <property type="match status" value="1"/>
</dbReference>
<comment type="caution">
    <text evidence="1">The sequence shown here is derived from an EMBL/GenBank/DDBJ whole genome shotgun (WGS) entry which is preliminary data.</text>
</comment>
<dbReference type="InterPro" id="IPR021109">
    <property type="entry name" value="Peptidase_aspartic_dom_sf"/>
</dbReference>
<keyword evidence="2" id="KW-1185">Reference proteome</keyword>
<accession>A0A2N5VTD5</accession>
<proteinExistence type="predicted"/>
<reference evidence="1 2" key="1">
    <citation type="submission" date="2017-11" db="EMBL/GenBank/DDBJ databases">
        <title>De novo assembly and phasing of dikaryotic genomes from two isolates of Puccinia coronata f. sp. avenae, the causal agent of oat crown rust.</title>
        <authorList>
            <person name="Miller M.E."/>
            <person name="Zhang Y."/>
            <person name="Omidvar V."/>
            <person name="Sperschneider J."/>
            <person name="Schwessinger B."/>
            <person name="Raley C."/>
            <person name="Palmer J.M."/>
            <person name="Garnica D."/>
            <person name="Upadhyaya N."/>
            <person name="Rathjen J."/>
            <person name="Taylor J.M."/>
            <person name="Park R.F."/>
            <person name="Dodds P.N."/>
            <person name="Hirsch C.D."/>
            <person name="Kianian S.F."/>
            <person name="Figueroa M."/>
        </authorList>
    </citation>
    <scope>NUCLEOTIDE SEQUENCE [LARGE SCALE GENOMIC DNA]</scope>
    <source>
        <strain evidence="1">12NC29</strain>
    </source>
</reference>
<protein>
    <submittedName>
        <fullName evidence="1">Uncharacterized protein</fullName>
    </submittedName>
</protein>
<dbReference type="AlphaFoldDB" id="A0A2N5VTD5"/>
<dbReference type="OrthoDB" id="3250101at2759"/>